<feature type="compositionally biased region" description="Low complexity" evidence="6">
    <location>
        <begin position="444"/>
        <end position="477"/>
    </location>
</feature>
<feature type="compositionally biased region" description="Basic and acidic residues" evidence="6">
    <location>
        <begin position="369"/>
        <end position="392"/>
    </location>
</feature>
<feature type="compositionally biased region" description="Low complexity" evidence="6">
    <location>
        <begin position="277"/>
        <end position="290"/>
    </location>
</feature>
<sequence length="635" mass="65448">MGPPAAPPAPVNGVLPISVLQKNAPAAAPRGPSAKAAAPRLKLVLRRLPPGLTKIEFEAALGDDWKLGAGKVDWLLYKAGKISKDLAKPSRPSRAYLKVTSQENATALSDLVRHTSFNDAANSARDAALIGPPALEFAPYSRTPGGRRRNDARQGLIDQDPEFKDFLESLTNPVTKPVPETNGEGASEKPEKVTTTPLIEHIREKKANKDKPQAKLAGKHARGESRDDKTDKAGDKKIISKAGKENAPASSEKGRKMSRAERAAKEAVKVLNKEASAKVAETASPAATAPPERKRERGSGIAAAKILQRDLGIGPAPARRRGAKRESSTAPPDSANKLEETPPVQESQAEASATTTPDKQAKAPAAPKPAKESTRPTRAERRAHKAAREEKNSQPNAEGSKPQPKTPAAPVILKKPPTAPQSPAKGPTQPPKGPAASRAPPTEPAAAKAVPPTAPAAAQKAAQIPTPSTAAPTSTSTGRQAFLKHANPSQGITEPLIEAALAVFGAIEKVEIDKRKGFAYVDFADPDGLQKAIAGSPVKIAQGAVQVLERKEKPVRRPPGPAGPPTGPARAGRAGGFAGRGGRGRGGGRGGAVAASEGAPNSTPSVPVTASAVSTLAAATAPGPAPTPAAVEVGT</sequence>
<dbReference type="GO" id="GO:0045727">
    <property type="term" value="P:positive regulation of translation"/>
    <property type="evidence" value="ECO:0007669"/>
    <property type="project" value="TreeGrafter"/>
</dbReference>
<feature type="compositionally biased region" description="Basic and acidic residues" evidence="6">
    <location>
        <begin position="252"/>
        <end position="276"/>
    </location>
</feature>
<dbReference type="OrthoDB" id="18087at2759"/>
<keyword evidence="4" id="KW-0539">Nucleus</keyword>
<dbReference type="PROSITE" id="PS50102">
    <property type="entry name" value="RRM"/>
    <property type="match status" value="1"/>
</dbReference>
<comment type="similarity">
    <text evidence="2">Belongs to the RENT3 family.</text>
</comment>
<dbReference type="InterPro" id="IPR012677">
    <property type="entry name" value="Nucleotide-bd_a/b_plait_sf"/>
</dbReference>
<dbReference type="Pfam" id="PF00076">
    <property type="entry name" value="RRM_1"/>
    <property type="match status" value="1"/>
</dbReference>
<feature type="compositionally biased region" description="Pro residues" evidence="6">
    <location>
        <begin position="557"/>
        <end position="567"/>
    </location>
</feature>
<dbReference type="SUPFAM" id="SSF54928">
    <property type="entry name" value="RNA-binding domain, RBD"/>
    <property type="match status" value="2"/>
</dbReference>
<dbReference type="InterPro" id="IPR000504">
    <property type="entry name" value="RRM_dom"/>
</dbReference>
<accession>A0A6A6QX09</accession>
<dbReference type="InterPro" id="IPR035979">
    <property type="entry name" value="RBD_domain_sf"/>
</dbReference>
<reference evidence="8" key="1">
    <citation type="journal article" date="2020" name="Stud. Mycol.">
        <title>101 Dothideomycetes genomes: a test case for predicting lifestyles and emergence of pathogens.</title>
        <authorList>
            <person name="Haridas S."/>
            <person name="Albert R."/>
            <person name="Binder M."/>
            <person name="Bloem J."/>
            <person name="Labutti K."/>
            <person name="Salamov A."/>
            <person name="Andreopoulos B."/>
            <person name="Baker S."/>
            <person name="Barry K."/>
            <person name="Bills G."/>
            <person name="Bluhm B."/>
            <person name="Cannon C."/>
            <person name="Castanera R."/>
            <person name="Culley D."/>
            <person name="Daum C."/>
            <person name="Ezra D."/>
            <person name="Gonzalez J."/>
            <person name="Henrissat B."/>
            <person name="Kuo A."/>
            <person name="Liang C."/>
            <person name="Lipzen A."/>
            <person name="Lutzoni F."/>
            <person name="Magnuson J."/>
            <person name="Mondo S."/>
            <person name="Nolan M."/>
            <person name="Ohm R."/>
            <person name="Pangilinan J."/>
            <person name="Park H.-J."/>
            <person name="Ramirez L."/>
            <person name="Alfaro M."/>
            <person name="Sun H."/>
            <person name="Tritt A."/>
            <person name="Yoshinaga Y."/>
            <person name="Zwiers L.-H."/>
            <person name="Turgeon B."/>
            <person name="Goodwin S."/>
            <person name="Spatafora J."/>
            <person name="Crous P."/>
            <person name="Grigoriev I."/>
        </authorList>
    </citation>
    <scope>NUCLEOTIDE SEQUENCE</scope>
    <source>
        <strain evidence="8">CBS 269.34</strain>
    </source>
</reference>
<dbReference type="PANTHER" id="PTHR13112">
    <property type="entry name" value="UPF3 REGULATOR OF NONSENSE TRANSCRIPTS-LIKE PROTEIN"/>
    <property type="match status" value="1"/>
</dbReference>
<evidence type="ECO:0000259" key="7">
    <source>
        <dbReference type="PROSITE" id="PS50102"/>
    </source>
</evidence>
<feature type="domain" description="RRM" evidence="7">
    <location>
        <begin position="479"/>
        <end position="545"/>
    </location>
</feature>
<evidence type="ECO:0000256" key="1">
    <source>
        <dbReference type="ARBA" id="ARBA00004123"/>
    </source>
</evidence>
<feature type="compositionally biased region" description="Gly residues" evidence="6">
    <location>
        <begin position="573"/>
        <end position="591"/>
    </location>
</feature>
<feature type="compositionally biased region" description="Low complexity" evidence="6">
    <location>
        <begin position="353"/>
        <end position="365"/>
    </location>
</feature>
<gene>
    <name evidence="8" type="ORF">BU16DRAFT_370067</name>
</gene>
<keyword evidence="9" id="KW-1185">Reference proteome</keyword>
<dbReference type="FunFam" id="3.30.70.330:FF:000637">
    <property type="entry name" value="Nonsense-mediated mRNA decay protein Upf3, putative"/>
    <property type="match status" value="1"/>
</dbReference>
<dbReference type="Proteomes" id="UP000799750">
    <property type="component" value="Unassembled WGS sequence"/>
</dbReference>
<keyword evidence="3" id="KW-0866">Nonsense-mediated mRNA decay</keyword>
<name>A0A6A6QX09_9PEZI</name>
<proteinExistence type="inferred from homology"/>
<dbReference type="GO" id="GO:0003729">
    <property type="term" value="F:mRNA binding"/>
    <property type="evidence" value="ECO:0007669"/>
    <property type="project" value="TreeGrafter"/>
</dbReference>
<feature type="compositionally biased region" description="Basic and acidic residues" evidence="6">
    <location>
        <begin position="200"/>
        <end position="213"/>
    </location>
</feature>
<dbReference type="EMBL" id="MU004188">
    <property type="protein sequence ID" value="KAF2496203.1"/>
    <property type="molecule type" value="Genomic_DNA"/>
</dbReference>
<evidence type="ECO:0000256" key="6">
    <source>
        <dbReference type="SAM" id="MobiDB-lite"/>
    </source>
</evidence>
<evidence type="ECO:0000256" key="2">
    <source>
        <dbReference type="ARBA" id="ARBA00005991"/>
    </source>
</evidence>
<evidence type="ECO:0000256" key="3">
    <source>
        <dbReference type="ARBA" id="ARBA00023161"/>
    </source>
</evidence>
<feature type="compositionally biased region" description="Basic and acidic residues" evidence="6">
    <location>
        <begin position="221"/>
        <end position="244"/>
    </location>
</feature>
<dbReference type="GO" id="GO:0005730">
    <property type="term" value="C:nucleolus"/>
    <property type="evidence" value="ECO:0007669"/>
    <property type="project" value="TreeGrafter"/>
</dbReference>
<dbReference type="Gene3D" id="3.30.70.330">
    <property type="match status" value="2"/>
</dbReference>
<dbReference type="Pfam" id="PF03467">
    <property type="entry name" value="Smg4_UPF3"/>
    <property type="match status" value="1"/>
</dbReference>
<dbReference type="AlphaFoldDB" id="A0A6A6QX09"/>
<dbReference type="InterPro" id="IPR005120">
    <property type="entry name" value="UPF3_dom"/>
</dbReference>
<evidence type="ECO:0000256" key="5">
    <source>
        <dbReference type="PROSITE-ProRule" id="PRU00176"/>
    </source>
</evidence>
<dbReference type="InterPro" id="IPR039722">
    <property type="entry name" value="Upf3"/>
</dbReference>
<dbReference type="CDD" id="cd00590">
    <property type="entry name" value="RRM_SF"/>
    <property type="match status" value="1"/>
</dbReference>
<comment type="subcellular location">
    <subcellularLocation>
        <location evidence="1">Nucleus</location>
    </subcellularLocation>
</comment>
<feature type="region of interest" description="Disordered" evidence="6">
    <location>
        <begin position="551"/>
        <end position="608"/>
    </location>
</feature>
<dbReference type="GO" id="GO:0000184">
    <property type="term" value="P:nuclear-transcribed mRNA catabolic process, nonsense-mediated decay"/>
    <property type="evidence" value="ECO:0007669"/>
    <property type="project" value="UniProtKB-KW"/>
</dbReference>
<keyword evidence="5" id="KW-0694">RNA-binding</keyword>
<organism evidence="8 9">
    <name type="scientific">Lophium mytilinum</name>
    <dbReference type="NCBI Taxonomy" id="390894"/>
    <lineage>
        <taxon>Eukaryota</taxon>
        <taxon>Fungi</taxon>
        <taxon>Dikarya</taxon>
        <taxon>Ascomycota</taxon>
        <taxon>Pezizomycotina</taxon>
        <taxon>Dothideomycetes</taxon>
        <taxon>Pleosporomycetidae</taxon>
        <taxon>Mytilinidiales</taxon>
        <taxon>Mytilinidiaceae</taxon>
        <taxon>Lophium</taxon>
    </lineage>
</organism>
<dbReference type="SMART" id="SM00360">
    <property type="entry name" value="RRM"/>
    <property type="match status" value="1"/>
</dbReference>
<dbReference type="PANTHER" id="PTHR13112:SF0">
    <property type="entry name" value="FI21285P1"/>
    <property type="match status" value="1"/>
</dbReference>
<evidence type="ECO:0000313" key="8">
    <source>
        <dbReference type="EMBL" id="KAF2496203.1"/>
    </source>
</evidence>
<dbReference type="CDD" id="cd12455">
    <property type="entry name" value="RRM_like_Smg4_UPF3"/>
    <property type="match status" value="1"/>
</dbReference>
<evidence type="ECO:0000313" key="9">
    <source>
        <dbReference type="Proteomes" id="UP000799750"/>
    </source>
</evidence>
<dbReference type="GO" id="GO:0005737">
    <property type="term" value="C:cytoplasm"/>
    <property type="evidence" value="ECO:0007669"/>
    <property type="project" value="TreeGrafter"/>
</dbReference>
<feature type="region of interest" description="Disordered" evidence="6">
    <location>
        <begin position="138"/>
        <end position="490"/>
    </location>
</feature>
<protein>
    <recommendedName>
        <fullName evidence="7">RRM domain-containing protein</fullName>
    </recommendedName>
</protein>
<evidence type="ECO:0000256" key="4">
    <source>
        <dbReference type="ARBA" id="ARBA00023242"/>
    </source>
</evidence>